<dbReference type="EMBL" id="CATOUU010000865">
    <property type="protein sequence ID" value="CAI9955587.1"/>
    <property type="molecule type" value="Genomic_DNA"/>
</dbReference>
<comment type="caution">
    <text evidence="1">The sequence shown here is derived from an EMBL/GenBank/DDBJ whole genome shotgun (WGS) entry which is preliminary data.</text>
</comment>
<protein>
    <submittedName>
        <fullName evidence="1">Uncharacterized protein</fullName>
    </submittedName>
</protein>
<keyword evidence="3" id="KW-1185">Reference proteome</keyword>
<evidence type="ECO:0000313" key="1">
    <source>
        <dbReference type="EMBL" id="CAI9955587.1"/>
    </source>
</evidence>
<gene>
    <name evidence="1" type="ORF">HINF_LOCUS43232</name>
    <name evidence="2" type="ORF">HINF_LOCUS5419</name>
</gene>
<dbReference type="InterPro" id="IPR032675">
    <property type="entry name" value="LRR_dom_sf"/>
</dbReference>
<proteinExistence type="predicted"/>
<accession>A0AA86UL62</accession>
<dbReference type="AlphaFoldDB" id="A0AA86UL62"/>
<name>A0AA86UL62_9EUKA</name>
<sequence length="442" mass="50474">MDLAYNVARTYTVARTNHGVIPQPKMRVVPRLYDLSLQSFMPAFIKSGCAETDLDQKIFSDLLQLIPEDSDLNAIWKINDSNFWLTRCLKHYSLNSKNPKHDYFQNFVQLALQKIMPPVVFQPFQSFEQQIWRCSEVFPQVTSLKLLVQPNFQFFEQLAAFKLKSLQMIFNKKQDTEEIEEMLKTDAVIKSKTLGEIARTNDDSVFPFHHVYDPAKKQKIEDLKLQQQNYTTDMARQYYITPKDLVGLKSLFKSQITELKLIDCGLGDDLVGVLSVQLKDSFIKRLSLANNYITDITDLFKICVQQPLNASANFLTHLDLSRNNLQVPACVEMMKALRQEEFSLEQLILSGNNLNEGWLLLANSILMGAGKFANVNLNHFDLAECQIKFKTEEIPVLKKLVEETGIKYLNLSGNEFDGKANLVVEAGQKNGAKVDVKGIVEK</sequence>
<evidence type="ECO:0000313" key="3">
    <source>
        <dbReference type="Proteomes" id="UP001642409"/>
    </source>
</evidence>
<evidence type="ECO:0000313" key="2">
    <source>
        <dbReference type="EMBL" id="CAL5979272.1"/>
    </source>
</evidence>
<dbReference type="Proteomes" id="UP001642409">
    <property type="component" value="Unassembled WGS sequence"/>
</dbReference>
<reference evidence="1" key="1">
    <citation type="submission" date="2023-06" db="EMBL/GenBank/DDBJ databases">
        <authorList>
            <person name="Kurt Z."/>
        </authorList>
    </citation>
    <scope>NUCLEOTIDE SEQUENCE</scope>
</reference>
<dbReference type="EMBL" id="CAXDID020000010">
    <property type="protein sequence ID" value="CAL5979272.1"/>
    <property type="molecule type" value="Genomic_DNA"/>
</dbReference>
<organism evidence="1">
    <name type="scientific">Hexamita inflata</name>
    <dbReference type="NCBI Taxonomy" id="28002"/>
    <lineage>
        <taxon>Eukaryota</taxon>
        <taxon>Metamonada</taxon>
        <taxon>Diplomonadida</taxon>
        <taxon>Hexamitidae</taxon>
        <taxon>Hexamitinae</taxon>
        <taxon>Hexamita</taxon>
    </lineage>
</organism>
<dbReference type="Gene3D" id="3.80.10.10">
    <property type="entry name" value="Ribonuclease Inhibitor"/>
    <property type="match status" value="1"/>
</dbReference>
<dbReference type="SUPFAM" id="SSF52047">
    <property type="entry name" value="RNI-like"/>
    <property type="match status" value="1"/>
</dbReference>
<reference evidence="2 3" key="2">
    <citation type="submission" date="2024-07" db="EMBL/GenBank/DDBJ databases">
        <authorList>
            <person name="Akdeniz Z."/>
        </authorList>
    </citation>
    <scope>NUCLEOTIDE SEQUENCE [LARGE SCALE GENOMIC DNA]</scope>
</reference>